<evidence type="ECO:0000256" key="8">
    <source>
        <dbReference type="RuleBase" id="RU363032"/>
    </source>
</evidence>
<dbReference type="PANTHER" id="PTHR42929">
    <property type="entry name" value="INNER MEMBRANE ABC TRANSPORTER PERMEASE PROTEIN YDCU-RELATED-RELATED"/>
    <property type="match status" value="1"/>
</dbReference>
<accession>A0A4R5QJ93</accession>
<feature type="transmembrane region" description="Helical" evidence="8">
    <location>
        <begin position="255"/>
        <end position="276"/>
    </location>
</feature>
<comment type="subcellular location">
    <subcellularLocation>
        <location evidence="1 8">Cell membrane</location>
        <topology evidence="1 8">Multi-pass membrane protein</topology>
    </subcellularLocation>
</comment>
<keyword evidence="7 8" id="KW-0472">Membrane</keyword>
<organism evidence="11 12">
    <name type="scientific">Dankookia rubra</name>
    <dbReference type="NCBI Taxonomy" id="1442381"/>
    <lineage>
        <taxon>Bacteria</taxon>
        <taxon>Pseudomonadati</taxon>
        <taxon>Pseudomonadota</taxon>
        <taxon>Alphaproteobacteria</taxon>
        <taxon>Acetobacterales</taxon>
        <taxon>Roseomonadaceae</taxon>
        <taxon>Dankookia</taxon>
    </lineage>
</organism>
<keyword evidence="3 8" id="KW-0813">Transport</keyword>
<dbReference type="InterPro" id="IPR000515">
    <property type="entry name" value="MetI-like"/>
</dbReference>
<evidence type="ECO:0000313" key="12">
    <source>
        <dbReference type="Proteomes" id="UP000295096"/>
    </source>
</evidence>
<keyword evidence="5 8" id="KW-0812">Transmembrane</keyword>
<dbReference type="Gene3D" id="1.10.3720.10">
    <property type="entry name" value="MetI-like"/>
    <property type="match status" value="1"/>
</dbReference>
<dbReference type="PROSITE" id="PS50928">
    <property type="entry name" value="ABC_TM1"/>
    <property type="match status" value="1"/>
</dbReference>
<feature type="transmembrane region" description="Helical" evidence="8">
    <location>
        <begin position="156"/>
        <end position="179"/>
    </location>
</feature>
<dbReference type="OrthoDB" id="7915284at2"/>
<dbReference type="InterPro" id="IPR035906">
    <property type="entry name" value="MetI-like_sf"/>
</dbReference>
<evidence type="ECO:0000256" key="4">
    <source>
        <dbReference type="ARBA" id="ARBA00022475"/>
    </source>
</evidence>
<feature type="domain" description="ABC transmembrane type-1" evidence="10">
    <location>
        <begin position="70"/>
        <end position="276"/>
    </location>
</feature>
<evidence type="ECO:0000256" key="2">
    <source>
        <dbReference type="ARBA" id="ARBA00007069"/>
    </source>
</evidence>
<evidence type="ECO:0000256" key="1">
    <source>
        <dbReference type="ARBA" id="ARBA00004651"/>
    </source>
</evidence>
<dbReference type="EMBL" id="SMSJ01000005">
    <property type="protein sequence ID" value="TDH63480.1"/>
    <property type="molecule type" value="Genomic_DNA"/>
</dbReference>
<reference evidence="11 12" key="1">
    <citation type="journal article" date="2016" name="J. Microbiol.">
        <title>Dankookia rubra gen. nov., sp. nov., an alphaproteobacterium isolated from sediment of a shallow stream.</title>
        <authorList>
            <person name="Kim W.H."/>
            <person name="Kim D.H."/>
            <person name="Kang K."/>
            <person name="Ahn T.Y."/>
        </authorList>
    </citation>
    <scope>NUCLEOTIDE SEQUENCE [LARGE SCALE GENOMIC DNA]</scope>
    <source>
        <strain evidence="11 12">JCM30602</strain>
    </source>
</reference>
<sequence>MRRFLVLLPPFAWLLALVAAPVAILAGIALSQGAPGVPPFLPPVSLAAGWQGTLENILTLVQDGYYAGSFLRSLVVAGVSAALCLGLAYPVALGIAAAREGWRVPLLAMVLLPFWTGFLPRLGAWIGLLRDGGWVNGVLTGLGVTAGPLPLLYSDAAMYLGMVHAYLPFAVLPLTATLLRRDLAVEEAAADLGASPWVVFRTVTLPLSLPGAAAAFLLVFIPAAGEFVIPELLGPPEALLVGRVLWAEFFQNRDWPLAAALAVALLVLLIAPIRLFQRLDEGGSRRGASPPSRVGGTAADGRRPGVLR</sequence>
<evidence type="ECO:0000256" key="5">
    <source>
        <dbReference type="ARBA" id="ARBA00022692"/>
    </source>
</evidence>
<evidence type="ECO:0000256" key="3">
    <source>
        <dbReference type="ARBA" id="ARBA00022448"/>
    </source>
</evidence>
<dbReference type="GO" id="GO:0005886">
    <property type="term" value="C:plasma membrane"/>
    <property type="evidence" value="ECO:0007669"/>
    <property type="project" value="UniProtKB-SubCell"/>
</dbReference>
<dbReference type="GO" id="GO:0055085">
    <property type="term" value="P:transmembrane transport"/>
    <property type="evidence" value="ECO:0007669"/>
    <property type="project" value="InterPro"/>
</dbReference>
<dbReference type="Proteomes" id="UP000295096">
    <property type="component" value="Unassembled WGS sequence"/>
</dbReference>
<evidence type="ECO:0000259" key="10">
    <source>
        <dbReference type="PROSITE" id="PS50928"/>
    </source>
</evidence>
<dbReference type="SUPFAM" id="SSF161098">
    <property type="entry name" value="MetI-like"/>
    <property type="match status" value="1"/>
</dbReference>
<keyword evidence="4" id="KW-1003">Cell membrane</keyword>
<comment type="caution">
    <text evidence="11">The sequence shown here is derived from an EMBL/GenBank/DDBJ whole genome shotgun (WGS) entry which is preliminary data.</text>
</comment>
<dbReference type="AlphaFoldDB" id="A0A4R5QJ93"/>
<keyword evidence="6 8" id="KW-1133">Transmembrane helix</keyword>
<feature type="transmembrane region" description="Helical" evidence="8">
    <location>
        <begin position="70"/>
        <end position="92"/>
    </location>
</feature>
<evidence type="ECO:0000256" key="7">
    <source>
        <dbReference type="ARBA" id="ARBA00023136"/>
    </source>
</evidence>
<evidence type="ECO:0000256" key="6">
    <source>
        <dbReference type="ARBA" id="ARBA00022989"/>
    </source>
</evidence>
<evidence type="ECO:0000256" key="9">
    <source>
        <dbReference type="SAM" id="MobiDB-lite"/>
    </source>
</evidence>
<gene>
    <name evidence="11" type="ORF">E2C06_06520</name>
</gene>
<dbReference type="CDD" id="cd06261">
    <property type="entry name" value="TM_PBP2"/>
    <property type="match status" value="1"/>
</dbReference>
<dbReference type="RefSeq" id="WP_133287777.1">
    <property type="nucleotide sequence ID" value="NZ_SMSJ01000005.1"/>
</dbReference>
<feature type="region of interest" description="Disordered" evidence="9">
    <location>
        <begin position="283"/>
        <end position="308"/>
    </location>
</feature>
<keyword evidence="12" id="KW-1185">Reference proteome</keyword>
<dbReference type="PANTHER" id="PTHR42929:SF3">
    <property type="entry name" value="PUTRESCINE TRANSPORT SYSTEM PERMEASE PROTEIN POTH"/>
    <property type="match status" value="1"/>
</dbReference>
<proteinExistence type="inferred from homology"/>
<feature type="transmembrane region" description="Helical" evidence="8">
    <location>
        <begin position="199"/>
        <end position="224"/>
    </location>
</feature>
<comment type="similarity">
    <text evidence="2">Belongs to the binding-protein-dependent transport system permease family. CysTW subfamily.</text>
</comment>
<feature type="transmembrane region" description="Helical" evidence="8">
    <location>
        <begin position="104"/>
        <end position="128"/>
    </location>
</feature>
<dbReference type="Pfam" id="PF00528">
    <property type="entry name" value="BPD_transp_1"/>
    <property type="match status" value="1"/>
</dbReference>
<name>A0A4R5QJ93_9PROT</name>
<protein>
    <submittedName>
        <fullName evidence="11">ABC transporter permease</fullName>
    </submittedName>
</protein>
<evidence type="ECO:0000313" key="11">
    <source>
        <dbReference type="EMBL" id="TDH63480.1"/>
    </source>
</evidence>